<evidence type="ECO:0000313" key="6">
    <source>
        <dbReference type="EnsemblMetazoa" id="CapteP124055"/>
    </source>
</evidence>
<dbReference type="InterPro" id="IPR013783">
    <property type="entry name" value="Ig-like_fold"/>
</dbReference>
<reference evidence="7" key="1">
    <citation type="submission" date="2012-12" db="EMBL/GenBank/DDBJ databases">
        <authorList>
            <person name="Hellsten U."/>
            <person name="Grimwood J."/>
            <person name="Chapman J.A."/>
            <person name="Shapiro H."/>
            <person name="Aerts A."/>
            <person name="Otillar R.P."/>
            <person name="Terry A.Y."/>
            <person name="Boore J.L."/>
            <person name="Simakov O."/>
            <person name="Marletaz F."/>
            <person name="Cho S.-J."/>
            <person name="Edsinger-Gonzales E."/>
            <person name="Havlak P."/>
            <person name="Kuo D.-H."/>
            <person name="Larsson T."/>
            <person name="Lv J."/>
            <person name="Arendt D."/>
            <person name="Savage R."/>
            <person name="Osoegawa K."/>
            <person name="de Jong P."/>
            <person name="Lindberg D.R."/>
            <person name="Seaver E.C."/>
            <person name="Weisblat D.A."/>
            <person name="Putnam N.H."/>
            <person name="Grigoriev I.V."/>
            <person name="Rokhsar D.S."/>
        </authorList>
    </citation>
    <scope>NUCLEOTIDE SEQUENCE</scope>
    <source>
        <strain evidence="7">I ESC-2004</strain>
    </source>
</reference>
<evidence type="ECO:0000256" key="2">
    <source>
        <dbReference type="ARBA" id="ARBA00022490"/>
    </source>
</evidence>
<protein>
    <recommendedName>
        <fullName evidence="4">Ig-like domain-containing protein</fullName>
    </recommendedName>
</protein>
<keyword evidence="3" id="KW-0393">Immunoglobulin domain</keyword>
<dbReference type="AlphaFoldDB" id="R7T9Y0"/>
<dbReference type="EnsemblMetazoa" id="CapteT124055">
    <property type="protein sequence ID" value="CapteP124055"/>
    <property type="gene ID" value="CapteG124055"/>
</dbReference>
<reference evidence="5 7" key="2">
    <citation type="journal article" date="2013" name="Nature">
        <title>Insights into bilaterian evolution from three spiralian genomes.</title>
        <authorList>
            <person name="Simakov O."/>
            <person name="Marletaz F."/>
            <person name="Cho S.J."/>
            <person name="Edsinger-Gonzales E."/>
            <person name="Havlak P."/>
            <person name="Hellsten U."/>
            <person name="Kuo D.H."/>
            <person name="Larsson T."/>
            <person name="Lv J."/>
            <person name="Arendt D."/>
            <person name="Savage R."/>
            <person name="Osoegawa K."/>
            <person name="de Jong P."/>
            <person name="Grimwood J."/>
            <person name="Chapman J.A."/>
            <person name="Shapiro H."/>
            <person name="Aerts A."/>
            <person name="Otillar R.P."/>
            <person name="Terry A.Y."/>
            <person name="Boore J.L."/>
            <person name="Grigoriev I.V."/>
            <person name="Lindberg D.R."/>
            <person name="Seaver E.C."/>
            <person name="Weisblat D.A."/>
            <person name="Putnam N.H."/>
            <person name="Rokhsar D.S."/>
        </authorList>
    </citation>
    <scope>NUCLEOTIDE SEQUENCE</scope>
    <source>
        <strain evidence="5 7">I ESC-2004</strain>
    </source>
</reference>
<reference evidence="6" key="3">
    <citation type="submission" date="2015-06" db="UniProtKB">
        <authorList>
            <consortium name="EnsemblMetazoa"/>
        </authorList>
    </citation>
    <scope>IDENTIFICATION</scope>
</reference>
<name>R7T9Y0_CAPTE</name>
<dbReference type="SMART" id="SM00408">
    <property type="entry name" value="IGc2"/>
    <property type="match status" value="1"/>
</dbReference>
<dbReference type="SUPFAM" id="SSF48726">
    <property type="entry name" value="Immunoglobulin"/>
    <property type="match status" value="1"/>
</dbReference>
<dbReference type="STRING" id="283909.R7T9Y0"/>
<comment type="subcellular location">
    <subcellularLocation>
        <location evidence="1">Cytoplasm</location>
    </subcellularLocation>
</comment>
<dbReference type="PANTHER" id="PTHR47633">
    <property type="entry name" value="IMMUNOGLOBULIN"/>
    <property type="match status" value="1"/>
</dbReference>
<proteinExistence type="predicted"/>
<dbReference type="Proteomes" id="UP000014760">
    <property type="component" value="Unassembled WGS sequence"/>
</dbReference>
<dbReference type="SMART" id="SM00409">
    <property type="entry name" value="IG"/>
    <property type="match status" value="1"/>
</dbReference>
<dbReference type="InterPro" id="IPR036179">
    <property type="entry name" value="Ig-like_dom_sf"/>
</dbReference>
<dbReference type="Pfam" id="PF07679">
    <property type="entry name" value="I-set"/>
    <property type="match status" value="1"/>
</dbReference>
<dbReference type="InterPro" id="IPR013098">
    <property type="entry name" value="Ig_I-set"/>
</dbReference>
<dbReference type="InterPro" id="IPR003599">
    <property type="entry name" value="Ig_sub"/>
</dbReference>
<keyword evidence="7" id="KW-1185">Reference proteome</keyword>
<evidence type="ECO:0000256" key="3">
    <source>
        <dbReference type="ARBA" id="ARBA00023319"/>
    </source>
</evidence>
<dbReference type="FunFam" id="2.60.40.10:FF:000425">
    <property type="entry name" value="Myosin light chain kinase"/>
    <property type="match status" value="1"/>
</dbReference>
<dbReference type="InterPro" id="IPR003598">
    <property type="entry name" value="Ig_sub2"/>
</dbReference>
<organism evidence="5">
    <name type="scientific">Capitella teleta</name>
    <name type="common">Polychaete worm</name>
    <dbReference type="NCBI Taxonomy" id="283909"/>
    <lineage>
        <taxon>Eukaryota</taxon>
        <taxon>Metazoa</taxon>
        <taxon>Spiralia</taxon>
        <taxon>Lophotrochozoa</taxon>
        <taxon>Annelida</taxon>
        <taxon>Polychaeta</taxon>
        <taxon>Sedentaria</taxon>
        <taxon>Scolecida</taxon>
        <taxon>Capitellidae</taxon>
        <taxon>Capitella</taxon>
    </lineage>
</organism>
<evidence type="ECO:0000256" key="1">
    <source>
        <dbReference type="ARBA" id="ARBA00004496"/>
    </source>
</evidence>
<evidence type="ECO:0000313" key="7">
    <source>
        <dbReference type="Proteomes" id="UP000014760"/>
    </source>
</evidence>
<evidence type="ECO:0000259" key="4">
    <source>
        <dbReference type="PROSITE" id="PS50835"/>
    </source>
</evidence>
<dbReference type="OrthoDB" id="10072397at2759"/>
<accession>R7T9Y0</accession>
<dbReference type="PANTHER" id="PTHR47633:SF4">
    <property type="entry name" value="MYOPALLADIN ISOFORM X1"/>
    <property type="match status" value="1"/>
</dbReference>
<gene>
    <name evidence="5" type="ORF">CAPTEDRAFT_124055</name>
</gene>
<dbReference type="Gene3D" id="2.60.40.10">
    <property type="entry name" value="Immunoglobulins"/>
    <property type="match status" value="1"/>
</dbReference>
<dbReference type="EMBL" id="KB310993">
    <property type="protein sequence ID" value="ELT90292.1"/>
    <property type="molecule type" value="Genomic_DNA"/>
</dbReference>
<sequence>MVLLQCTHNCLTTAFIFSVADNPTEQRAPEFIKKFSDLDVNVGDRIRLRCKIKGQPQPRVSWYKDGKRIMKIFGIYFISIEKIGNRDYVLTFDYVTLDDDAEYSVVARNIAGEVKCTSQLIVEPETSDFRELL</sequence>
<dbReference type="HOGENOM" id="CLU_145026_1_0_1"/>
<evidence type="ECO:0000313" key="5">
    <source>
        <dbReference type="EMBL" id="ELT90292.1"/>
    </source>
</evidence>
<keyword evidence="2" id="KW-0963">Cytoplasm</keyword>
<dbReference type="InterPro" id="IPR007110">
    <property type="entry name" value="Ig-like_dom"/>
</dbReference>
<dbReference type="EMBL" id="AMQN01003126">
    <property type="status" value="NOT_ANNOTATED_CDS"/>
    <property type="molecule type" value="Genomic_DNA"/>
</dbReference>
<dbReference type="GO" id="GO:0005737">
    <property type="term" value="C:cytoplasm"/>
    <property type="evidence" value="ECO:0007669"/>
    <property type="project" value="UniProtKB-SubCell"/>
</dbReference>
<dbReference type="PROSITE" id="PS50835">
    <property type="entry name" value="IG_LIKE"/>
    <property type="match status" value="1"/>
</dbReference>
<feature type="domain" description="Ig-like" evidence="4">
    <location>
        <begin position="29"/>
        <end position="123"/>
    </location>
</feature>